<dbReference type="Pfam" id="PF06925">
    <property type="entry name" value="MGDG_synth"/>
    <property type="match status" value="1"/>
</dbReference>
<dbReference type="RefSeq" id="WP_091566168.1">
    <property type="nucleotide sequence ID" value="NZ_FMZA01000002.1"/>
</dbReference>
<evidence type="ECO:0000256" key="2">
    <source>
        <dbReference type="ARBA" id="ARBA00006962"/>
    </source>
</evidence>
<dbReference type="InterPro" id="IPR050519">
    <property type="entry name" value="Glycosyltransf_28_UgtP"/>
</dbReference>
<evidence type="ECO:0000313" key="8">
    <source>
        <dbReference type="Proteomes" id="UP000199387"/>
    </source>
</evidence>
<evidence type="ECO:0000256" key="3">
    <source>
        <dbReference type="ARBA" id="ARBA00022676"/>
    </source>
</evidence>
<dbReference type="InterPro" id="IPR007235">
    <property type="entry name" value="Glyco_trans_28_C"/>
</dbReference>
<evidence type="ECO:0000259" key="6">
    <source>
        <dbReference type="Pfam" id="PF06925"/>
    </source>
</evidence>
<keyword evidence="3" id="KW-0328">Glycosyltransferase</keyword>
<comment type="similarity">
    <text evidence="2">Belongs to the glycosyltransferase 28 family.</text>
</comment>
<dbReference type="EMBL" id="FMZA01000002">
    <property type="protein sequence ID" value="SDC04004.1"/>
    <property type="molecule type" value="Genomic_DNA"/>
</dbReference>
<evidence type="ECO:0000256" key="4">
    <source>
        <dbReference type="ARBA" id="ARBA00022679"/>
    </source>
</evidence>
<evidence type="ECO:0000256" key="1">
    <source>
        <dbReference type="ARBA" id="ARBA00004370"/>
    </source>
</evidence>
<dbReference type="GO" id="GO:0016758">
    <property type="term" value="F:hexosyltransferase activity"/>
    <property type="evidence" value="ECO:0007669"/>
    <property type="project" value="InterPro"/>
</dbReference>
<dbReference type="GO" id="GO:0016020">
    <property type="term" value="C:membrane"/>
    <property type="evidence" value="ECO:0007669"/>
    <property type="project" value="UniProtKB-SubCell"/>
</dbReference>
<feature type="domain" description="Glycosyl transferase family 28 C-terminal" evidence="5">
    <location>
        <begin position="226"/>
        <end position="337"/>
    </location>
</feature>
<dbReference type="Pfam" id="PF04101">
    <property type="entry name" value="Glyco_tran_28_C"/>
    <property type="match status" value="1"/>
</dbReference>
<name>A0A1G6IBZ0_9BACL</name>
<reference evidence="7 8" key="1">
    <citation type="submission" date="2016-10" db="EMBL/GenBank/DDBJ databases">
        <authorList>
            <person name="de Groot N.N."/>
        </authorList>
    </citation>
    <scope>NUCLEOTIDE SEQUENCE [LARGE SCALE GENOMIC DNA]</scope>
    <source>
        <strain evidence="7 8">DSM 45514</strain>
    </source>
</reference>
<accession>A0A1G6IBZ0</accession>
<comment type="subcellular location">
    <subcellularLocation>
        <location evidence="1">Membrane</location>
    </subcellularLocation>
</comment>
<dbReference type="OrthoDB" id="9815663at2"/>
<dbReference type="PANTHER" id="PTHR43025">
    <property type="entry name" value="MONOGALACTOSYLDIACYLGLYCEROL SYNTHASE"/>
    <property type="match status" value="1"/>
</dbReference>
<dbReference type="SUPFAM" id="SSF53756">
    <property type="entry name" value="UDP-Glycosyltransferase/glycogen phosphorylase"/>
    <property type="match status" value="1"/>
</dbReference>
<evidence type="ECO:0000259" key="5">
    <source>
        <dbReference type="Pfam" id="PF04101"/>
    </source>
</evidence>
<dbReference type="GO" id="GO:0009247">
    <property type="term" value="P:glycolipid biosynthetic process"/>
    <property type="evidence" value="ECO:0007669"/>
    <property type="project" value="InterPro"/>
</dbReference>
<keyword evidence="8" id="KW-1185">Reference proteome</keyword>
<dbReference type="Proteomes" id="UP000199387">
    <property type="component" value="Unassembled WGS sequence"/>
</dbReference>
<dbReference type="STRING" id="1236220.SAMN04488112_102161"/>
<dbReference type="Gene3D" id="3.40.50.2000">
    <property type="entry name" value="Glycogen Phosphorylase B"/>
    <property type="match status" value="1"/>
</dbReference>
<dbReference type="InterPro" id="IPR009695">
    <property type="entry name" value="Diacylglyc_glucosyltr_N"/>
</dbReference>
<protein>
    <submittedName>
        <fullName evidence="7">Processive 1,2-diacylglycerol beta-glucosyltransferase</fullName>
    </submittedName>
</protein>
<dbReference type="AlphaFoldDB" id="A0A1G6IBZ0"/>
<feature type="domain" description="Diacylglycerol glucosyltransferase N-terminal" evidence="6">
    <location>
        <begin position="38"/>
        <end position="201"/>
    </location>
</feature>
<dbReference type="PANTHER" id="PTHR43025:SF3">
    <property type="entry name" value="MONOGALACTOSYLDIACYLGLYCEROL SYNTHASE 1, CHLOROPLASTIC"/>
    <property type="match status" value="1"/>
</dbReference>
<evidence type="ECO:0000313" key="7">
    <source>
        <dbReference type="EMBL" id="SDC04004.1"/>
    </source>
</evidence>
<organism evidence="7 8">
    <name type="scientific">Melghirimyces thermohalophilus</name>
    <dbReference type="NCBI Taxonomy" id="1236220"/>
    <lineage>
        <taxon>Bacteria</taxon>
        <taxon>Bacillati</taxon>
        <taxon>Bacillota</taxon>
        <taxon>Bacilli</taxon>
        <taxon>Bacillales</taxon>
        <taxon>Thermoactinomycetaceae</taxon>
        <taxon>Melghirimyces</taxon>
    </lineage>
</organism>
<gene>
    <name evidence="7" type="ORF">SAMN04488112_102161</name>
</gene>
<keyword evidence="4 7" id="KW-0808">Transferase</keyword>
<sequence>MIEPMARADDSVSGDLHNGIVQTGKKVLVVSENFGTGHTKAAEALAKGLRSEHRGIEVQMVELGRELQPKVSRFLLSSYLNIIRKTPQVWKMLYGRHHTRSFPQWLQWCIYRTLYTRLAAYIEEIRPDLVVSTHPFASSGVARLKRQGLSTILCTLVTDFSAHGAWIHPETDRYLVTHKGVRRQMVGMGVRPERILTTGIPTDRRFWKKQNQREVRERMGLKQMSTLLILGGGLGLGGTDRVVRAAAKWKEELQILVCTGYNRQLKESMERDGELRHPHIRITGFTTQMADWMDAADLIVSKPGGMTCTEAIAKEKPLLIYGTIPGHEERNGQFMLEQGLAEKADDDDELDCWFQRLVSGDLPLDRLRERMMVWRERIHPSHSVQAVLEMLTS</sequence>
<proteinExistence type="inferred from homology"/>